<name>A0A0V0GV16_SOLCH</name>
<proteinExistence type="predicted"/>
<dbReference type="AlphaFoldDB" id="A0A0V0GV16"/>
<evidence type="ECO:0000313" key="1">
    <source>
        <dbReference type="EMBL" id="JAP12020.1"/>
    </source>
</evidence>
<organism evidence="1">
    <name type="scientific">Solanum chacoense</name>
    <name type="common">Chaco potato</name>
    <dbReference type="NCBI Taxonomy" id="4108"/>
    <lineage>
        <taxon>Eukaryota</taxon>
        <taxon>Viridiplantae</taxon>
        <taxon>Streptophyta</taxon>
        <taxon>Embryophyta</taxon>
        <taxon>Tracheophyta</taxon>
        <taxon>Spermatophyta</taxon>
        <taxon>Magnoliopsida</taxon>
        <taxon>eudicotyledons</taxon>
        <taxon>Gunneridae</taxon>
        <taxon>Pentapetalae</taxon>
        <taxon>asterids</taxon>
        <taxon>lamiids</taxon>
        <taxon>Solanales</taxon>
        <taxon>Solanaceae</taxon>
        <taxon>Solanoideae</taxon>
        <taxon>Solaneae</taxon>
        <taxon>Solanum</taxon>
    </lineage>
</organism>
<reference evidence="1" key="1">
    <citation type="submission" date="2015-12" db="EMBL/GenBank/DDBJ databases">
        <title>Gene expression during late stages of embryo sac development: a critical building block for successful pollen-pistil interactions.</title>
        <authorList>
            <person name="Liu Y."/>
            <person name="Joly V."/>
            <person name="Sabar M."/>
            <person name="Matton D.P."/>
        </authorList>
    </citation>
    <scope>NUCLEOTIDE SEQUENCE</scope>
</reference>
<dbReference type="EMBL" id="GEDG01030282">
    <property type="protein sequence ID" value="JAP12020.1"/>
    <property type="molecule type" value="Transcribed_RNA"/>
</dbReference>
<sequence length="121" mass="14872">MLMNNSSARNPLKWYTWKHIVHQTVKVTILEIYATRHCQDQRTEQRIERLRCIWYDRKFSVKKSFSRENKKKQKVILMFEEVIFLNTVQFLLRITFSNQHSFFITKKSRRVIRAQFDMLCP</sequence>
<accession>A0A0V0GV16</accession>
<protein>
    <submittedName>
        <fullName evidence="1">Putative ovule protein</fullName>
    </submittedName>
</protein>